<feature type="compositionally biased region" description="Basic residues" evidence="1">
    <location>
        <begin position="86"/>
        <end position="97"/>
    </location>
</feature>
<name>A0ABV0QSE6_9TELE</name>
<feature type="compositionally biased region" description="Low complexity" evidence="1">
    <location>
        <begin position="1"/>
        <end position="22"/>
    </location>
</feature>
<gene>
    <name evidence="2" type="ORF">XENOCAPTIV_017724</name>
</gene>
<feature type="compositionally biased region" description="Pro residues" evidence="1">
    <location>
        <begin position="55"/>
        <end position="64"/>
    </location>
</feature>
<evidence type="ECO:0000313" key="3">
    <source>
        <dbReference type="Proteomes" id="UP001434883"/>
    </source>
</evidence>
<proteinExistence type="predicted"/>
<reference evidence="2 3" key="1">
    <citation type="submission" date="2021-06" db="EMBL/GenBank/DDBJ databases">
        <authorList>
            <person name="Palmer J.M."/>
        </authorList>
    </citation>
    <scope>NUCLEOTIDE SEQUENCE [LARGE SCALE GENOMIC DNA]</scope>
    <source>
        <strain evidence="2 3">XC_2019</strain>
        <tissue evidence="2">Muscle</tissue>
    </source>
</reference>
<evidence type="ECO:0000256" key="1">
    <source>
        <dbReference type="SAM" id="MobiDB-lite"/>
    </source>
</evidence>
<dbReference type="Proteomes" id="UP001434883">
    <property type="component" value="Unassembled WGS sequence"/>
</dbReference>
<feature type="compositionally biased region" description="Low complexity" evidence="1">
    <location>
        <begin position="38"/>
        <end position="53"/>
    </location>
</feature>
<dbReference type="EMBL" id="JAHRIN010020504">
    <property type="protein sequence ID" value="MEQ2198752.1"/>
    <property type="molecule type" value="Genomic_DNA"/>
</dbReference>
<feature type="region of interest" description="Disordered" evidence="1">
    <location>
        <begin position="1"/>
        <end position="125"/>
    </location>
</feature>
<sequence length="125" mass="13420">MQNDSQQSSIPPSHPAIASSPSLPVHERETCTSQVTNRSRPSTTRMGSSTGTRHPPVPHPPDCEPQPSAWQGARATEGSIGGRPPPHAKSRAPRQFHTRTPEVPRHANHPHSRKAHPAAPSRPAG</sequence>
<accession>A0ABV0QSE6</accession>
<evidence type="ECO:0000313" key="2">
    <source>
        <dbReference type="EMBL" id="MEQ2198752.1"/>
    </source>
</evidence>
<organism evidence="2 3">
    <name type="scientific">Xenoophorus captivus</name>
    <dbReference type="NCBI Taxonomy" id="1517983"/>
    <lineage>
        <taxon>Eukaryota</taxon>
        <taxon>Metazoa</taxon>
        <taxon>Chordata</taxon>
        <taxon>Craniata</taxon>
        <taxon>Vertebrata</taxon>
        <taxon>Euteleostomi</taxon>
        <taxon>Actinopterygii</taxon>
        <taxon>Neopterygii</taxon>
        <taxon>Teleostei</taxon>
        <taxon>Neoteleostei</taxon>
        <taxon>Acanthomorphata</taxon>
        <taxon>Ovalentaria</taxon>
        <taxon>Atherinomorphae</taxon>
        <taxon>Cyprinodontiformes</taxon>
        <taxon>Goodeidae</taxon>
        <taxon>Xenoophorus</taxon>
    </lineage>
</organism>
<feature type="compositionally biased region" description="Basic residues" evidence="1">
    <location>
        <begin position="106"/>
        <end position="116"/>
    </location>
</feature>
<comment type="caution">
    <text evidence="2">The sequence shown here is derived from an EMBL/GenBank/DDBJ whole genome shotgun (WGS) entry which is preliminary data.</text>
</comment>
<keyword evidence="3" id="KW-1185">Reference proteome</keyword>
<protein>
    <submittedName>
        <fullName evidence="2">Uncharacterized protein</fullName>
    </submittedName>
</protein>